<keyword evidence="5 8" id="KW-0547">Nucleotide-binding</keyword>
<dbReference type="NCBIfam" id="TIGR02432">
    <property type="entry name" value="lysidine_TilS_N"/>
    <property type="match status" value="1"/>
</dbReference>
<dbReference type="Pfam" id="PF11734">
    <property type="entry name" value="TilS_C"/>
    <property type="match status" value="1"/>
</dbReference>
<dbReference type="Gene3D" id="1.20.59.20">
    <property type="match status" value="1"/>
</dbReference>
<sequence>MSTALLPTAPAPGAPLLVGFSGGLDSTVLLHWLAANPAIRAAGLQAVHVHHGLQDAADAWASHCQQVCTALDVPLHIERVQVISHGQGPEAGARDARRAAFLHCLQAGQWLALAHHQDDQAETFLLRALRGSGCDGLAAMQPVSQLGAHQLWRPLLAHPRSALLAYARQHRLHWIEDPSNASDAFDRNFLRQQVLPLLAQRWPQAAASLALSAQRCSQDSGLLRQHDQQLLDQLQPTGHSADHLPIPPLAALPDAQRARVLRRWLQQHLAPPLPGHLHRLLDTQVLGSEHDRQASVSWAGGWQLRRWREHLYLLPPQPRPDPHWQAHWDGREPLALPDGSLWQLSGSDGFASTLQVSLRQGGERLRLPGRDHHSALKDCLQHLQLPPWQRGWLPLLWDGDELLAVGQLLLAQGFAPPRVAAGARLLQLRPTGPAAMPG</sequence>
<evidence type="ECO:0000259" key="9">
    <source>
        <dbReference type="SMART" id="SM00977"/>
    </source>
</evidence>
<dbReference type="EC" id="6.3.4.19" evidence="8"/>
<evidence type="ECO:0000256" key="3">
    <source>
        <dbReference type="ARBA" id="ARBA00022598"/>
    </source>
</evidence>
<dbReference type="GO" id="GO:0005737">
    <property type="term" value="C:cytoplasm"/>
    <property type="evidence" value="ECO:0007669"/>
    <property type="project" value="UniProtKB-SubCell"/>
</dbReference>
<dbReference type="PANTHER" id="PTHR43033:SF1">
    <property type="entry name" value="TRNA(ILE)-LYSIDINE SYNTHASE-RELATED"/>
    <property type="match status" value="1"/>
</dbReference>
<dbReference type="InterPro" id="IPR012796">
    <property type="entry name" value="Lysidine-tRNA-synth_C"/>
</dbReference>
<feature type="domain" description="Lysidine-tRNA(Ile) synthetase C-terminal" evidence="9">
    <location>
        <begin position="354"/>
        <end position="428"/>
    </location>
</feature>
<comment type="domain">
    <text evidence="8">The N-terminal region contains the highly conserved SGGXDS motif, predicted to be a P-loop motif involved in ATP binding.</text>
</comment>
<dbReference type="Pfam" id="PF01171">
    <property type="entry name" value="ATP_bind_3"/>
    <property type="match status" value="1"/>
</dbReference>
<dbReference type="PATRIC" id="fig|336566.3.peg.1141"/>
<keyword evidence="2 8" id="KW-0963">Cytoplasm</keyword>
<evidence type="ECO:0000256" key="5">
    <source>
        <dbReference type="ARBA" id="ARBA00022741"/>
    </source>
</evidence>
<evidence type="ECO:0000256" key="1">
    <source>
        <dbReference type="ARBA" id="ARBA00004496"/>
    </source>
</evidence>
<dbReference type="STRING" id="336566.ABB30_08650"/>
<dbReference type="InterPro" id="IPR015262">
    <property type="entry name" value="tRNA_Ile_lys_synt_subst-bd"/>
</dbReference>
<reference evidence="10 11" key="1">
    <citation type="submission" date="2015-05" db="EMBL/GenBank/DDBJ databases">
        <title>Genome sequencing and analysis of members of genus Stenotrophomonas.</title>
        <authorList>
            <person name="Patil P.P."/>
            <person name="Midha S."/>
            <person name="Patil P.B."/>
        </authorList>
    </citation>
    <scope>NUCLEOTIDE SEQUENCE [LARGE SCALE GENOMIC DNA]</scope>
    <source>
        <strain evidence="10 11">DSM 24757</strain>
    </source>
</reference>
<evidence type="ECO:0000256" key="4">
    <source>
        <dbReference type="ARBA" id="ARBA00022694"/>
    </source>
</evidence>
<organism evidence="10 11">
    <name type="scientific">Stenotrophomonas ginsengisoli</name>
    <dbReference type="NCBI Taxonomy" id="336566"/>
    <lineage>
        <taxon>Bacteria</taxon>
        <taxon>Pseudomonadati</taxon>
        <taxon>Pseudomonadota</taxon>
        <taxon>Gammaproteobacteria</taxon>
        <taxon>Lysobacterales</taxon>
        <taxon>Lysobacteraceae</taxon>
        <taxon>Stenotrophomonas</taxon>
    </lineage>
</organism>
<proteinExistence type="inferred from homology"/>
<dbReference type="OrthoDB" id="9807403at2"/>
<dbReference type="PANTHER" id="PTHR43033">
    <property type="entry name" value="TRNA(ILE)-LYSIDINE SYNTHASE-RELATED"/>
    <property type="match status" value="1"/>
</dbReference>
<dbReference type="GO" id="GO:0006400">
    <property type="term" value="P:tRNA modification"/>
    <property type="evidence" value="ECO:0007669"/>
    <property type="project" value="UniProtKB-UniRule"/>
</dbReference>
<dbReference type="SUPFAM" id="SSF52402">
    <property type="entry name" value="Adenine nucleotide alpha hydrolases-like"/>
    <property type="match status" value="1"/>
</dbReference>
<evidence type="ECO:0000256" key="7">
    <source>
        <dbReference type="ARBA" id="ARBA00048539"/>
    </source>
</evidence>
<protein>
    <recommendedName>
        <fullName evidence="8">tRNA(Ile)-lysidine synthase</fullName>
        <ecNumber evidence="8">6.3.4.19</ecNumber>
    </recommendedName>
    <alternativeName>
        <fullName evidence="8">tRNA(Ile)-2-lysyl-cytidine synthase</fullName>
    </alternativeName>
    <alternativeName>
        <fullName evidence="8">tRNA(Ile)-lysidine synthetase</fullName>
    </alternativeName>
</protein>
<dbReference type="GO" id="GO:0005524">
    <property type="term" value="F:ATP binding"/>
    <property type="evidence" value="ECO:0007669"/>
    <property type="project" value="UniProtKB-UniRule"/>
</dbReference>
<gene>
    <name evidence="8" type="primary">tilS</name>
    <name evidence="10" type="ORF">ABB30_08650</name>
</gene>
<dbReference type="InterPro" id="IPR014729">
    <property type="entry name" value="Rossmann-like_a/b/a_fold"/>
</dbReference>
<keyword evidence="11" id="KW-1185">Reference proteome</keyword>
<dbReference type="HAMAP" id="MF_01161">
    <property type="entry name" value="tRNA_Ile_lys_synt"/>
    <property type="match status" value="1"/>
</dbReference>
<evidence type="ECO:0000313" key="10">
    <source>
        <dbReference type="EMBL" id="KRG76778.1"/>
    </source>
</evidence>
<evidence type="ECO:0000256" key="6">
    <source>
        <dbReference type="ARBA" id="ARBA00022840"/>
    </source>
</evidence>
<comment type="caution">
    <text evidence="10">The sequence shown here is derived from an EMBL/GenBank/DDBJ whole genome shotgun (WGS) entry which is preliminary data.</text>
</comment>
<dbReference type="RefSeq" id="WP_057637898.1">
    <property type="nucleotide sequence ID" value="NZ_LDJM01000021.1"/>
</dbReference>
<dbReference type="CDD" id="cd01992">
    <property type="entry name" value="TilS_N"/>
    <property type="match status" value="1"/>
</dbReference>
<dbReference type="InterPro" id="IPR012094">
    <property type="entry name" value="tRNA_Ile_lys_synt"/>
</dbReference>
<dbReference type="NCBIfam" id="TIGR02433">
    <property type="entry name" value="lysidine_TilS_C"/>
    <property type="match status" value="1"/>
</dbReference>
<comment type="similarity">
    <text evidence="8">Belongs to the tRNA(Ile)-lysidine synthase family.</text>
</comment>
<dbReference type="Pfam" id="PF09179">
    <property type="entry name" value="TilS"/>
    <property type="match status" value="1"/>
</dbReference>
<comment type="function">
    <text evidence="8">Ligates lysine onto the cytidine present at position 34 of the AUA codon-specific tRNA(Ile) that contains the anticodon CAU, in an ATP-dependent manner. Cytidine is converted to lysidine, thus changing the amino acid specificity of the tRNA from methionine to isoleucine.</text>
</comment>
<comment type="catalytic activity">
    <reaction evidence="7 8">
        <text>cytidine(34) in tRNA(Ile2) + L-lysine + ATP = lysidine(34) in tRNA(Ile2) + AMP + diphosphate + H(+)</text>
        <dbReference type="Rhea" id="RHEA:43744"/>
        <dbReference type="Rhea" id="RHEA-COMP:10625"/>
        <dbReference type="Rhea" id="RHEA-COMP:10670"/>
        <dbReference type="ChEBI" id="CHEBI:15378"/>
        <dbReference type="ChEBI" id="CHEBI:30616"/>
        <dbReference type="ChEBI" id="CHEBI:32551"/>
        <dbReference type="ChEBI" id="CHEBI:33019"/>
        <dbReference type="ChEBI" id="CHEBI:82748"/>
        <dbReference type="ChEBI" id="CHEBI:83665"/>
        <dbReference type="ChEBI" id="CHEBI:456215"/>
        <dbReference type="EC" id="6.3.4.19"/>
    </reaction>
</comment>
<feature type="binding site" evidence="8">
    <location>
        <begin position="21"/>
        <end position="26"/>
    </location>
    <ligand>
        <name>ATP</name>
        <dbReference type="ChEBI" id="CHEBI:30616"/>
    </ligand>
</feature>
<keyword evidence="6 8" id="KW-0067">ATP-binding</keyword>
<dbReference type="AlphaFoldDB" id="A0A0R0DEM3"/>
<dbReference type="SMART" id="SM00977">
    <property type="entry name" value="TilS_C"/>
    <property type="match status" value="1"/>
</dbReference>
<name>A0A0R0DEM3_9GAMM</name>
<dbReference type="GO" id="GO:0032267">
    <property type="term" value="F:tRNA(Ile)-lysidine synthase activity"/>
    <property type="evidence" value="ECO:0007669"/>
    <property type="project" value="UniProtKB-EC"/>
</dbReference>
<keyword evidence="4 8" id="KW-0819">tRNA processing</keyword>
<dbReference type="SUPFAM" id="SSF56037">
    <property type="entry name" value="PheT/TilS domain"/>
    <property type="match status" value="1"/>
</dbReference>
<dbReference type="InterPro" id="IPR012795">
    <property type="entry name" value="tRNA_Ile_lys_synt_N"/>
</dbReference>
<dbReference type="Proteomes" id="UP000050956">
    <property type="component" value="Unassembled WGS sequence"/>
</dbReference>
<comment type="subcellular location">
    <subcellularLocation>
        <location evidence="1 8">Cytoplasm</location>
    </subcellularLocation>
</comment>
<dbReference type="EMBL" id="LDJM01000021">
    <property type="protein sequence ID" value="KRG76778.1"/>
    <property type="molecule type" value="Genomic_DNA"/>
</dbReference>
<keyword evidence="3 8" id="KW-0436">Ligase</keyword>
<evidence type="ECO:0000313" key="11">
    <source>
        <dbReference type="Proteomes" id="UP000050956"/>
    </source>
</evidence>
<evidence type="ECO:0000256" key="8">
    <source>
        <dbReference type="HAMAP-Rule" id="MF_01161"/>
    </source>
</evidence>
<dbReference type="SUPFAM" id="SSF82829">
    <property type="entry name" value="MesJ substrate recognition domain-like"/>
    <property type="match status" value="1"/>
</dbReference>
<evidence type="ECO:0000256" key="2">
    <source>
        <dbReference type="ARBA" id="ARBA00022490"/>
    </source>
</evidence>
<dbReference type="InterPro" id="IPR011063">
    <property type="entry name" value="TilS/TtcA_N"/>
</dbReference>
<accession>A0A0R0DEM3</accession>
<dbReference type="Gene3D" id="3.40.50.620">
    <property type="entry name" value="HUPs"/>
    <property type="match status" value="1"/>
</dbReference>